<keyword evidence="7" id="KW-0539">Nucleus</keyword>
<dbReference type="Pfam" id="PF00096">
    <property type="entry name" value="zf-C2H2"/>
    <property type="match status" value="1"/>
</dbReference>
<dbReference type="InterPro" id="IPR050589">
    <property type="entry name" value="Ikaros_C2H2-ZF"/>
</dbReference>
<dbReference type="PANTHER" id="PTHR24404:SF110">
    <property type="entry name" value="C2H2-TYPE DOMAIN-CONTAINING PROTEIN"/>
    <property type="match status" value="1"/>
</dbReference>
<dbReference type="PANTHER" id="PTHR24404">
    <property type="entry name" value="ZINC FINGER PROTEIN"/>
    <property type="match status" value="1"/>
</dbReference>
<dbReference type="GO" id="GO:0005634">
    <property type="term" value="C:nucleus"/>
    <property type="evidence" value="ECO:0007669"/>
    <property type="project" value="UniProtKB-SubCell"/>
</dbReference>
<keyword evidence="2" id="KW-0479">Metal-binding</keyword>
<evidence type="ECO:0000256" key="2">
    <source>
        <dbReference type="ARBA" id="ARBA00022723"/>
    </source>
</evidence>
<feature type="region of interest" description="Disordered" evidence="9">
    <location>
        <begin position="163"/>
        <end position="218"/>
    </location>
</feature>
<dbReference type="GO" id="GO:0006357">
    <property type="term" value="P:regulation of transcription by RNA polymerase II"/>
    <property type="evidence" value="ECO:0007669"/>
    <property type="project" value="TreeGrafter"/>
</dbReference>
<dbReference type="SUPFAM" id="SSF57667">
    <property type="entry name" value="beta-beta-alpha zinc fingers"/>
    <property type="match status" value="2"/>
</dbReference>
<reference evidence="11" key="2">
    <citation type="journal article" date="2018" name="Environ. Sci. Technol.">
        <title>The Toxicogenome of Hyalella azteca: A Model for Sediment Ecotoxicology and Evolutionary Toxicology.</title>
        <authorList>
            <person name="Poynton H.C."/>
            <person name="Hasenbein S."/>
            <person name="Benoit J.B."/>
            <person name="Sepulveda M.S."/>
            <person name="Poelchau M.F."/>
            <person name="Hughes D.S.T."/>
            <person name="Murali S.C."/>
            <person name="Chen S."/>
            <person name="Glastad K.M."/>
            <person name="Goodisman M.A.D."/>
            <person name="Werren J.H."/>
            <person name="Vineis J.H."/>
            <person name="Bowen J.L."/>
            <person name="Friedrich M."/>
            <person name="Jones J."/>
            <person name="Robertson H.M."/>
            <person name="Feyereisen R."/>
            <person name="Mechler-Hickson A."/>
            <person name="Mathers N."/>
            <person name="Lee C.E."/>
            <person name="Colbourne J.K."/>
            <person name="Biales A."/>
            <person name="Johnston J.S."/>
            <person name="Wellborn G.A."/>
            <person name="Rosendale A.J."/>
            <person name="Cridge A.G."/>
            <person name="Munoz-Torres M.C."/>
            <person name="Bain P.A."/>
            <person name="Manny A.R."/>
            <person name="Major K.M."/>
            <person name="Lambert F.N."/>
            <person name="Vulpe C.D."/>
            <person name="Tuck P."/>
            <person name="Blalock B.J."/>
            <person name="Lin Y.Y."/>
            <person name="Smith M.E."/>
            <person name="Ochoa-Acuna H."/>
            <person name="Chen M.M."/>
            <person name="Childers C.P."/>
            <person name="Qu J."/>
            <person name="Dugan S."/>
            <person name="Lee S.L."/>
            <person name="Chao H."/>
            <person name="Dinh H."/>
            <person name="Han Y."/>
            <person name="Doddapaneni H."/>
            <person name="Worley K.C."/>
            <person name="Muzny D.M."/>
            <person name="Gibbs R.A."/>
            <person name="Richards S."/>
        </authorList>
    </citation>
    <scope>NUCLEOTIDE SEQUENCE</scope>
    <source>
        <strain evidence="11">HAZT.00-mixed</strain>
        <tissue evidence="11">Whole organism</tissue>
    </source>
</reference>
<dbReference type="GO" id="GO:0000978">
    <property type="term" value="F:RNA polymerase II cis-regulatory region sequence-specific DNA binding"/>
    <property type="evidence" value="ECO:0007669"/>
    <property type="project" value="TreeGrafter"/>
</dbReference>
<evidence type="ECO:0000313" key="11">
    <source>
        <dbReference type="EMBL" id="KAA0191842.1"/>
    </source>
</evidence>
<feature type="domain" description="C2H2-type" evidence="10">
    <location>
        <begin position="481"/>
        <end position="508"/>
    </location>
</feature>
<proteinExistence type="predicted"/>
<dbReference type="GO" id="GO:0008270">
    <property type="term" value="F:zinc ion binding"/>
    <property type="evidence" value="ECO:0007669"/>
    <property type="project" value="UniProtKB-KW"/>
</dbReference>
<dbReference type="InterPro" id="IPR013087">
    <property type="entry name" value="Znf_C2H2_type"/>
</dbReference>
<keyword evidence="5" id="KW-0862">Zinc</keyword>
<evidence type="ECO:0000256" key="5">
    <source>
        <dbReference type="ARBA" id="ARBA00022833"/>
    </source>
</evidence>
<name>A0A6A0GYE1_HYAAZ</name>
<comment type="subcellular location">
    <subcellularLocation>
        <location evidence="1">Nucleus</location>
    </subcellularLocation>
</comment>
<comment type="caution">
    <text evidence="11">The sequence shown here is derived from an EMBL/GenBank/DDBJ whole genome shotgun (WGS) entry which is preliminary data.</text>
</comment>
<keyword evidence="3" id="KW-0677">Repeat</keyword>
<dbReference type="InterPro" id="IPR036236">
    <property type="entry name" value="Znf_C2H2_sf"/>
</dbReference>
<gene>
    <name evidence="11" type="ORF">HAZT_HAZT007262</name>
</gene>
<feature type="compositionally biased region" description="Basic and acidic residues" evidence="9">
    <location>
        <begin position="177"/>
        <end position="190"/>
    </location>
</feature>
<dbReference type="PROSITE" id="PS00028">
    <property type="entry name" value="ZINC_FINGER_C2H2_1"/>
    <property type="match status" value="4"/>
</dbReference>
<dbReference type="EMBL" id="JQDR03012049">
    <property type="protein sequence ID" value="KAA0191842.1"/>
    <property type="molecule type" value="Genomic_DNA"/>
</dbReference>
<evidence type="ECO:0000256" key="8">
    <source>
        <dbReference type="PROSITE-ProRule" id="PRU00042"/>
    </source>
</evidence>
<dbReference type="Gene3D" id="3.30.160.60">
    <property type="entry name" value="Classic Zinc Finger"/>
    <property type="match status" value="4"/>
</dbReference>
<evidence type="ECO:0000256" key="6">
    <source>
        <dbReference type="ARBA" id="ARBA00023125"/>
    </source>
</evidence>
<evidence type="ECO:0000256" key="7">
    <source>
        <dbReference type="ARBA" id="ARBA00023242"/>
    </source>
</evidence>
<reference evidence="11" key="1">
    <citation type="submission" date="2014-08" db="EMBL/GenBank/DDBJ databases">
        <authorList>
            <person name="Murali S."/>
            <person name="Richards S."/>
            <person name="Bandaranaike D."/>
            <person name="Bellair M."/>
            <person name="Blankenburg K."/>
            <person name="Chao H."/>
            <person name="Dinh H."/>
            <person name="Doddapaneni H."/>
            <person name="Dugan-Rocha S."/>
            <person name="Elkadiri S."/>
            <person name="Gnanaolivu R."/>
            <person name="Hughes D."/>
            <person name="Lee S."/>
            <person name="Li M."/>
            <person name="Ming W."/>
            <person name="Munidasa M."/>
            <person name="Muniz J."/>
            <person name="Nguyen L."/>
            <person name="Osuji N."/>
            <person name="Pu L.-L."/>
            <person name="Puazo M."/>
            <person name="Skinner E."/>
            <person name="Qu C."/>
            <person name="Quiroz J."/>
            <person name="Raj R."/>
            <person name="Weissenberger G."/>
            <person name="Xin Y."/>
            <person name="Zou X."/>
            <person name="Han Y."/>
            <person name="Worley K."/>
            <person name="Muzny D."/>
            <person name="Gibbs R."/>
        </authorList>
    </citation>
    <scope>NUCLEOTIDE SEQUENCE</scope>
    <source>
        <strain evidence="11">HAZT.00-mixed</strain>
        <tissue evidence="11">Whole organism</tissue>
    </source>
</reference>
<protein>
    <recommendedName>
        <fullName evidence="10">C2H2-type domain-containing protein</fullName>
    </recommendedName>
</protein>
<evidence type="ECO:0000256" key="9">
    <source>
        <dbReference type="SAM" id="MobiDB-lite"/>
    </source>
</evidence>
<dbReference type="GO" id="GO:0003700">
    <property type="term" value="F:DNA-binding transcription factor activity"/>
    <property type="evidence" value="ECO:0007669"/>
    <property type="project" value="TreeGrafter"/>
</dbReference>
<keyword evidence="6" id="KW-0238">DNA-binding</keyword>
<sequence>MQQSSLQSHEGGSDLNSVSAGSKILVHGSPENHLGAGNRCSPLNLTGRSKLTSSPALPIPALGAAGSCSPIENSLFVHGTSDTMPANVPHDNAVPSHLLSPSNIANTGVPYQSMYPTPSHFFGSNCPYNSSDLLPSQISNFKAQQTFSHNLDNVGLSIPVLSPNLAPTDDEQGSCSRSEDQSKINEDIGDLRTQTRMQAETGGGAQSADLEGTASDDIVSDPAETLKFGGRDLSASDFKSCEGETVIGVVEANPSCVHSHALKEKLKRVPDLDEVSNFASLPHGSIGRVDAESNYDASPCISNNCLVVDNLASDERSTSSAMLVKPFFNTVGVNTSRPFLIGTSYGSALVDQFASNQFSASPDVVSTPPPPQNYPPNALVSTCQHSYSSDDLHAPAPAVYSSHFISVSSHANRPSNEASVNDNVCNSSCSNIASVQSAETSMTGSANALFPVPSVSAVPLMLPTIAASVPSSVTLPAPKPYKCSTCNEEFNLKEDLREHFIAHEAAKPFHCDICGLGVCNQKALKRHKLTHTGVKPFKCGTCGRTFLQKHDLNRHMSIHDRPKYLTCDQCKRTFTGLSPYKNHKCKGAKAGLPFLCHICGDGCSNRLSWSYHMWKHTKNPMFVPFQENVSPVES</sequence>
<evidence type="ECO:0000259" key="10">
    <source>
        <dbReference type="PROSITE" id="PS50157"/>
    </source>
</evidence>
<dbReference type="FunFam" id="3.30.160.60:FF:000624">
    <property type="entry name" value="zinc finger protein 697"/>
    <property type="match status" value="1"/>
</dbReference>
<evidence type="ECO:0000256" key="3">
    <source>
        <dbReference type="ARBA" id="ARBA00022737"/>
    </source>
</evidence>
<evidence type="ECO:0000256" key="4">
    <source>
        <dbReference type="ARBA" id="ARBA00022771"/>
    </source>
</evidence>
<feature type="domain" description="C2H2-type" evidence="10">
    <location>
        <begin position="509"/>
        <end position="536"/>
    </location>
</feature>
<feature type="domain" description="C2H2-type" evidence="10">
    <location>
        <begin position="537"/>
        <end position="564"/>
    </location>
</feature>
<reference evidence="11" key="3">
    <citation type="submission" date="2019-06" db="EMBL/GenBank/DDBJ databases">
        <authorList>
            <person name="Poynton C."/>
            <person name="Hasenbein S."/>
            <person name="Benoit J.B."/>
            <person name="Sepulveda M.S."/>
            <person name="Poelchau M.F."/>
            <person name="Murali S.C."/>
            <person name="Chen S."/>
            <person name="Glastad K.M."/>
            <person name="Werren J.H."/>
            <person name="Vineis J.H."/>
            <person name="Bowen J.L."/>
            <person name="Friedrich M."/>
            <person name="Jones J."/>
            <person name="Robertson H.M."/>
            <person name="Feyereisen R."/>
            <person name="Mechler-Hickson A."/>
            <person name="Mathers N."/>
            <person name="Lee C.E."/>
            <person name="Colbourne J.K."/>
            <person name="Biales A."/>
            <person name="Johnston J.S."/>
            <person name="Wellborn G.A."/>
            <person name="Rosendale A.J."/>
            <person name="Cridge A.G."/>
            <person name="Munoz-Torres M.C."/>
            <person name="Bain P.A."/>
            <person name="Manny A.R."/>
            <person name="Major K.M."/>
            <person name="Lambert F.N."/>
            <person name="Vulpe C.D."/>
            <person name="Tuck P."/>
            <person name="Blalock B.J."/>
            <person name="Lin Y.-Y."/>
            <person name="Smith M.E."/>
            <person name="Ochoa-Acuna H."/>
            <person name="Chen M.-J.M."/>
            <person name="Childers C.P."/>
            <person name="Qu J."/>
            <person name="Dugan S."/>
            <person name="Lee S.L."/>
            <person name="Chao H."/>
            <person name="Dinh H."/>
            <person name="Han Y."/>
            <person name="Doddapaneni H."/>
            <person name="Worley K.C."/>
            <person name="Muzny D.M."/>
            <person name="Gibbs R.A."/>
            <person name="Richards S."/>
        </authorList>
    </citation>
    <scope>NUCLEOTIDE SEQUENCE</scope>
    <source>
        <strain evidence="11">HAZT.00-mixed</strain>
        <tissue evidence="11">Whole organism</tissue>
    </source>
</reference>
<dbReference type="Proteomes" id="UP000711488">
    <property type="component" value="Unassembled WGS sequence"/>
</dbReference>
<evidence type="ECO:0000256" key="1">
    <source>
        <dbReference type="ARBA" id="ARBA00004123"/>
    </source>
</evidence>
<dbReference type="AlphaFoldDB" id="A0A6A0GYE1"/>
<accession>A0A6A0GYE1</accession>
<keyword evidence="4 8" id="KW-0863">Zinc-finger</keyword>
<dbReference type="SMART" id="SM00355">
    <property type="entry name" value="ZnF_C2H2"/>
    <property type="match status" value="5"/>
</dbReference>
<dbReference type="PROSITE" id="PS50157">
    <property type="entry name" value="ZINC_FINGER_C2H2_2"/>
    <property type="match status" value="3"/>
</dbReference>
<organism evidence="11">
    <name type="scientific">Hyalella azteca</name>
    <name type="common">Amphipod</name>
    <dbReference type="NCBI Taxonomy" id="294128"/>
    <lineage>
        <taxon>Eukaryota</taxon>
        <taxon>Metazoa</taxon>
        <taxon>Ecdysozoa</taxon>
        <taxon>Arthropoda</taxon>
        <taxon>Crustacea</taxon>
        <taxon>Multicrustacea</taxon>
        <taxon>Malacostraca</taxon>
        <taxon>Eumalacostraca</taxon>
        <taxon>Peracarida</taxon>
        <taxon>Amphipoda</taxon>
        <taxon>Senticaudata</taxon>
        <taxon>Talitrida</taxon>
        <taxon>Talitroidea</taxon>
        <taxon>Hyalellidae</taxon>
        <taxon>Hyalella</taxon>
    </lineage>
</organism>